<dbReference type="InterPro" id="IPR029058">
    <property type="entry name" value="AB_hydrolase_fold"/>
</dbReference>
<dbReference type="AlphaFoldDB" id="Q2HPC1"/>
<dbReference type="InterPro" id="IPR016292">
    <property type="entry name" value="Epoxide_hydrolase"/>
</dbReference>
<accession>Q2HPC1</accession>
<feature type="active site" description="Proton donor" evidence="3">
    <location>
        <position position="306"/>
    </location>
</feature>
<evidence type="ECO:0000259" key="4">
    <source>
        <dbReference type="Pfam" id="PF06441"/>
    </source>
</evidence>
<comment type="similarity">
    <text evidence="1">Belongs to the peptidase S33 family.</text>
</comment>
<gene>
    <name evidence="5" type="primary">EPH1</name>
</gene>
<dbReference type="GO" id="GO:0097176">
    <property type="term" value="P:epoxide metabolic process"/>
    <property type="evidence" value="ECO:0007669"/>
    <property type="project" value="TreeGrafter"/>
</dbReference>
<reference evidence="5" key="1">
    <citation type="journal article" date="2007" name="Yeast">
        <title>Cloning of an epoxide hydrolase-encoding gene from Rhodotorula mucilaginosa and functional expression in Yarrowia lipolytica.</title>
        <authorList>
            <person name="Labuschagne M."/>
            <person name="Albertyn J."/>
        </authorList>
    </citation>
    <scope>NUCLEOTIDE SEQUENCE</scope>
</reference>
<evidence type="ECO:0000256" key="3">
    <source>
        <dbReference type="PIRSR" id="PIRSR001112-1"/>
    </source>
</evidence>
<evidence type="ECO:0000256" key="2">
    <source>
        <dbReference type="ARBA" id="ARBA00022801"/>
    </source>
</evidence>
<protein>
    <submittedName>
        <fullName evidence="5">Epoxide hydrolase</fullName>
    </submittedName>
</protein>
<evidence type="ECO:0000256" key="1">
    <source>
        <dbReference type="ARBA" id="ARBA00010088"/>
    </source>
</evidence>
<dbReference type="PANTHER" id="PTHR21661">
    <property type="entry name" value="EPOXIDE HYDROLASE 1-RELATED"/>
    <property type="match status" value="1"/>
</dbReference>
<dbReference type="PIRSF" id="PIRSF001112">
    <property type="entry name" value="Epoxide_hydrolase"/>
    <property type="match status" value="1"/>
</dbReference>
<dbReference type="PRINTS" id="PR00412">
    <property type="entry name" value="EPOXHYDRLASE"/>
</dbReference>
<evidence type="ECO:0000313" key="5">
    <source>
        <dbReference type="EMBL" id="AAV64029.1"/>
    </source>
</evidence>
<dbReference type="SUPFAM" id="SSF53474">
    <property type="entry name" value="alpha/beta-Hydrolases"/>
    <property type="match status" value="1"/>
</dbReference>
<feature type="domain" description="Epoxide hydrolase N-terminal" evidence="4">
    <location>
        <begin position="9"/>
        <end position="118"/>
    </location>
</feature>
<proteinExistence type="inferred from homology"/>
<keyword evidence="2 5" id="KW-0378">Hydrolase</keyword>
<sequence>MPARSLTLRPFSPSFTAPELDGLARSLESSRLPAETYASRQAKYGIKHAWMKNALQRWKDGFDWKKHEQDINEVDHYMVQVQSDGIQHDLHVIYHESKDPNAIPLLLLHGWPGSAFEFIEAIKILRKSTSPAFHLIAPMEPGYGWSTPPPLDRGFNMNDCTALMNDLMVGLGYGDGYAAQGGDIGSGLARLLAVNYDACKCININYMPAVAPPEDAPERHQIKPHEEDALRRADEFQKTGRGYANMHATRPGTVGIVVGSSPVALLAWIAEKYLAWTDEDPPLDTILAICTIWWIRDSYPSSIWAYADFLETGISALHNDPKYKLDKKPFGFSSFKEEISATPEAWAGRNGNLQFYRYHDKGGHFAALEQPEAFAQDMQDCFGKIWPLSQEQKS</sequence>
<dbReference type="GO" id="GO:0004301">
    <property type="term" value="F:epoxide hydrolase activity"/>
    <property type="evidence" value="ECO:0007669"/>
    <property type="project" value="TreeGrafter"/>
</dbReference>
<feature type="active site" description="Nucleophile" evidence="3">
    <location>
        <position position="183"/>
    </location>
</feature>
<organism evidence="5">
    <name type="scientific">Rhodotorula mucilaginosa</name>
    <name type="common">Yeast</name>
    <name type="synonym">Rhodotorula rubra</name>
    <dbReference type="NCBI Taxonomy" id="5537"/>
    <lineage>
        <taxon>Eukaryota</taxon>
        <taxon>Fungi</taxon>
        <taxon>Dikarya</taxon>
        <taxon>Basidiomycota</taxon>
        <taxon>Pucciniomycotina</taxon>
        <taxon>Microbotryomycetes</taxon>
        <taxon>Sporidiobolales</taxon>
        <taxon>Sporidiobolaceae</taxon>
        <taxon>Rhodotorula</taxon>
    </lineage>
</organism>
<dbReference type="InterPro" id="IPR000639">
    <property type="entry name" value="Epox_hydrolase-like"/>
</dbReference>
<feature type="active site" description="Proton acceptor" evidence="3">
    <location>
        <position position="364"/>
    </location>
</feature>
<dbReference type="EMBL" id="AY627310">
    <property type="protein sequence ID" value="AAV64029.1"/>
    <property type="molecule type" value="Genomic_DNA"/>
</dbReference>
<dbReference type="PANTHER" id="PTHR21661:SF39">
    <property type="entry name" value="HYDROLASE, PUTATIVE (AFU_ORTHOLOGUE AFUA_3G08960)-RELATED"/>
    <property type="match status" value="1"/>
</dbReference>
<dbReference type="Pfam" id="PF06441">
    <property type="entry name" value="EHN"/>
    <property type="match status" value="1"/>
</dbReference>
<dbReference type="InterPro" id="IPR010497">
    <property type="entry name" value="Epoxide_hydro_N"/>
</dbReference>
<dbReference type="Gene3D" id="3.40.50.1820">
    <property type="entry name" value="alpha/beta hydrolase"/>
    <property type="match status" value="1"/>
</dbReference>
<name>Q2HPC1_RHOMI</name>